<dbReference type="SMART" id="SM00875">
    <property type="entry name" value="BACK"/>
    <property type="match status" value="1"/>
</dbReference>
<sequence length="610" mass="69073">HIHTSSHPTFHPRKFISYWSKCSLLGTLSILNILVEIEMHCICFQRYCLITIVSPVHRVILAASSDYFHRMFTLNMKESHQSCVSLPFVLVSELEVLVGSSYSGTLPLSWTSIFEITSTALQLQHQPALSLCFNFLQQEITPHTCLDVVSFAEAFEMPHLLEAAEDYILQHFQEVARTSKFTDLPARQLLKYLNSKSLCVSSELIVFNAVVSWITAKPNVRLKLARELLRTVHFPLMTFKEFKEVQSRTLWCDHSLAGLFGEVLEDFCSSESALQHRCRSYSPKECLVLIGGDQISEDLSSRSVSRELWFGNSLRNLTGIKKTVEWRKLGEMPESERFSHEVAVMNKQLYVFGEGRRQFKNKDEILSFFNLTCICLCDICRFDPHQNRWESLSKMQEKRSLFSAVVLDGKIYAIGGLREPDHMDSVECYCPTTNVWSFTRRLDLPLSGHVAKVFKEQIFVSGGQNNDCSCLSSMFVYRPETGSTFLANMSKPRAHHCMEVLGEGIYVAGGLTTKDDGSLINQLACEVYSPAANSWTAFASLSVPHVGAGSVILEGRLYLLGGYSQEDHSDTKMVHRFDTAMQKWENIGRTPGPNNDLRACLLTLPQHLRA</sequence>
<dbReference type="InterPro" id="IPR006652">
    <property type="entry name" value="Kelch_1"/>
</dbReference>
<protein>
    <submittedName>
        <fullName evidence="4">Kelch-like family member 33</fullName>
    </submittedName>
</protein>
<dbReference type="InterPro" id="IPR011333">
    <property type="entry name" value="SKP1/BTB/POZ_sf"/>
</dbReference>
<dbReference type="Pfam" id="PF07707">
    <property type="entry name" value="BACK"/>
    <property type="match status" value="1"/>
</dbReference>
<keyword evidence="2" id="KW-0677">Repeat</keyword>
<dbReference type="InterPro" id="IPR011705">
    <property type="entry name" value="BACK"/>
</dbReference>
<dbReference type="Pfam" id="PF24681">
    <property type="entry name" value="Kelch_KLHDC2_KLHL20_DRC7"/>
    <property type="match status" value="1"/>
</dbReference>
<reference evidence="4" key="3">
    <citation type="submission" date="2025-09" db="UniProtKB">
        <authorList>
            <consortium name="Ensembl"/>
        </authorList>
    </citation>
    <scope>IDENTIFICATION</scope>
</reference>
<accession>A0A8C6LVW5</accession>
<feature type="domain" description="BTB" evidence="3">
    <location>
        <begin position="56"/>
        <end position="110"/>
    </location>
</feature>
<dbReference type="PROSITE" id="PS50097">
    <property type="entry name" value="BTB"/>
    <property type="match status" value="1"/>
</dbReference>
<keyword evidence="1" id="KW-0880">Kelch repeat</keyword>
<evidence type="ECO:0000313" key="4">
    <source>
        <dbReference type="Ensembl" id="ENSNFUP00015027331.1"/>
    </source>
</evidence>
<reference evidence="4" key="1">
    <citation type="submission" date="2014-08" db="EMBL/GenBank/DDBJ databases">
        <authorList>
            <person name="Senf B."/>
            <person name="Petzold A."/>
            <person name="Downie B.R."/>
            <person name="Koch P."/>
            <person name="Platzer M."/>
        </authorList>
    </citation>
    <scope>NUCLEOTIDE SEQUENCE [LARGE SCALE GENOMIC DNA]</scope>
    <source>
        <strain evidence="4">GRZ</strain>
    </source>
</reference>
<dbReference type="SUPFAM" id="SSF117281">
    <property type="entry name" value="Kelch motif"/>
    <property type="match status" value="1"/>
</dbReference>
<evidence type="ECO:0000256" key="1">
    <source>
        <dbReference type="ARBA" id="ARBA00022441"/>
    </source>
</evidence>
<keyword evidence="5" id="KW-1185">Reference proteome</keyword>
<dbReference type="PANTHER" id="PTHR45632:SF14">
    <property type="entry name" value="KELCH-LIKE PROTEIN 33"/>
    <property type="match status" value="1"/>
</dbReference>
<dbReference type="Ensembl" id="ENSNFUT00015028549.1">
    <property type="protein sequence ID" value="ENSNFUP00015027331.1"/>
    <property type="gene ID" value="ENSNFUG00015013242.1"/>
</dbReference>
<dbReference type="Gene3D" id="1.25.40.420">
    <property type="match status" value="1"/>
</dbReference>
<evidence type="ECO:0000313" key="5">
    <source>
        <dbReference type="Proteomes" id="UP000694548"/>
    </source>
</evidence>
<evidence type="ECO:0000256" key="2">
    <source>
        <dbReference type="ARBA" id="ARBA00022737"/>
    </source>
</evidence>
<evidence type="ECO:0000259" key="3">
    <source>
        <dbReference type="PROSITE" id="PS50097"/>
    </source>
</evidence>
<dbReference type="Pfam" id="PF21536">
    <property type="entry name" value="BTB_KLHL33"/>
    <property type="match status" value="1"/>
</dbReference>
<dbReference type="SMART" id="SM00612">
    <property type="entry name" value="Kelch"/>
    <property type="match status" value="5"/>
</dbReference>
<dbReference type="PANTHER" id="PTHR45632">
    <property type="entry name" value="LD33804P"/>
    <property type="match status" value="1"/>
</dbReference>
<dbReference type="InterPro" id="IPR017096">
    <property type="entry name" value="BTB-kelch_protein"/>
</dbReference>
<dbReference type="GeneTree" id="ENSGT00940000164143"/>
<dbReference type="Proteomes" id="UP000694548">
    <property type="component" value="Chromosome sgr04"/>
</dbReference>
<dbReference type="InterPro" id="IPR015915">
    <property type="entry name" value="Kelch-typ_b-propeller"/>
</dbReference>
<organism evidence="4 5">
    <name type="scientific">Nothobranchius furzeri</name>
    <name type="common">Turquoise killifish</name>
    <dbReference type="NCBI Taxonomy" id="105023"/>
    <lineage>
        <taxon>Eukaryota</taxon>
        <taxon>Metazoa</taxon>
        <taxon>Chordata</taxon>
        <taxon>Craniata</taxon>
        <taxon>Vertebrata</taxon>
        <taxon>Euteleostomi</taxon>
        <taxon>Actinopterygii</taxon>
        <taxon>Neopterygii</taxon>
        <taxon>Teleostei</taxon>
        <taxon>Neoteleostei</taxon>
        <taxon>Acanthomorphata</taxon>
        <taxon>Ovalentaria</taxon>
        <taxon>Atherinomorphae</taxon>
        <taxon>Cyprinodontiformes</taxon>
        <taxon>Nothobranchiidae</taxon>
        <taxon>Nothobranchius</taxon>
    </lineage>
</organism>
<name>A0A8C6LVW5_NOTFU</name>
<dbReference type="SMART" id="SM00225">
    <property type="entry name" value="BTB"/>
    <property type="match status" value="1"/>
</dbReference>
<proteinExistence type="predicted"/>
<dbReference type="InterPro" id="IPR000210">
    <property type="entry name" value="BTB/POZ_dom"/>
</dbReference>
<dbReference type="PIRSF" id="PIRSF037037">
    <property type="entry name" value="Kelch-like_protein_gigaxonin"/>
    <property type="match status" value="1"/>
</dbReference>
<dbReference type="FunFam" id="1.25.40.420:FF:000001">
    <property type="entry name" value="Kelch-like family member 12"/>
    <property type="match status" value="1"/>
</dbReference>
<dbReference type="AlphaFoldDB" id="A0A8C6LVW5"/>
<reference evidence="4" key="2">
    <citation type="submission" date="2025-08" db="UniProtKB">
        <authorList>
            <consortium name="Ensembl"/>
        </authorList>
    </citation>
    <scope>IDENTIFICATION</scope>
</reference>
<dbReference type="Gene3D" id="2.120.10.80">
    <property type="entry name" value="Kelch-type beta propeller"/>
    <property type="match status" value="2"/>
</dbReference>
<dbReference type="SUPFAM" id="SSF54695">
    <property type="entry name" value="POZ domain"/>
    <property type="match status" value="1"/>
</dbReference>
<dbReference type="Gene3D" id="3.30.710.10">
    <property type="entry name" value="Potassium Channel Kv1.1, Chain A"/>
    <property type="match status" value="1"/>
</dbReference>